<comment type="caution">
    <text evidence="9">Lacks conserved residue(s) required for the propagation of feature annotation.</text>
</comment>
<dbReference type="AlphaFoldDB" id="A0A432GQK7"/>
<evidence type="ECO:0000256" key="5">
    <source>
        <dbReference type="ARBA" id="ARBA00023136"/>
    </source>
</evidence>
<keyword evidence="6" id="KW-0407">Ion channel</keyword>
<dbReference type="GO" id="GO:0005886">
    <property type="term" value="C:plasma membrane"/>
    <property type="evidence" value="ECO:0007669"/>
    <property type="project" value="UniProtKB-SubCell"/>
</dbReference>
<evidence type="ECO:0000256" key="4">
    <source>
        <dbReference type="ARBA" id="ARBA00022989"/>
    </source>
</evidence>
<evidence type="ECO:0000256" key="6">
    <source>
        <dbReference type="ARBA" id="ARBA00023303"/>
    </source>
</evidence>
<evidence type="ECO:0000313" key="10">
    <source>
        <dbReference type="EMBL" id="RTZ85836.1"/>
    </source>
</evidence>
<comment type="function">
    <text evidence="9">Important for reducing fluoride concentration in the cell, thus reducing its toxicity.</text>
</comment>
<comment type="similarity">
    <text evidence="7 9">Belongs to the fluoride channel Fluc/FEX (TC 1.A.43) family.</text>
</comment>
<feature type="transmembrane region" description="Helical" evidence="9">
    <location>
        <begin position="28"/>
        <end position="48"/>
    </location>
</feature>
<comment type="caution">
    <text evidence="10">The sequence shown here is derived from an EMBL/GenBank/DDBJ whole genome shotgun (WGS) entry which is preliminary data.</text>
</comment>
<dbReference type="EMBL" id="QNZI01000079">
    <property type="protein sequence ID" value="RTZ85836.1"/>
    <property type="molecule type" value="Genomic_DNA"/>
</dbReference>
<evidence type="ECO:0000256" key="8">
    <source>
        <dbReference type="ARBA" id="ARBA00035585"/>
    </source>
</evidence>
<evidence type="ECO:0000256" key="2">
    <source>
        <dbReference type="ARBA" id="ARBA00022475"/>
    </source>
</evidence>
<name>A0A432GQK7_9DELT</name>
<keyword evidence="6" id="KW-0406">Ion transport</keyword>
<protein>
    <recommendedName>
        <fullName evidence="9">Fluoride-specific ion channel</fullName>
    </recommendedName>
</protein>
<dbReference type="InterPro" id="IPR003691">
    <property type="entry name" value="FluC"/>
</dbReference>
<feature type="transmembrane region" description="Helical" evidence="9">
    <location>
        <begin position="60"/>
        <end position="78"/>
    </location>
</feature>
<gene>
    <name evidence="10" type="ORF">DSY94_02940</name>
</gene>
<evidence type="ECO:0000313" key="11">
    <source>
        <dbReference type="Proteomes" id="UP000287176"/>
    </source>
</evidence>
<proteinExistence type="inferred from homology"/>
<dbReference type="PANTHER" id="PTHR28259:SF1">
    <property type="entry name" value="FLUORIDE EXPORT PROTEIN 1-RELATED"/>
    <property type="match status" value="1"/>
</dbReference>
<evidence type="ECO:0000256" key="3">
    <source>
        <dbReference type="ARBA" id="ARBA00022692"/>
    </source>
</evidence>
<dbReference type="Proteomes" id="UP000287176">
    <property type="component" value="Unassembled WGS sequence"/>
</dbReference>
<comment type="subcellular location">
    <subcellularLocation>
        <location evidence="1">Cell membrane</location>
        <topology evidence="1">Multi-pass membrane protein</topology>
    </subcellularLocation>
</comment>
<keyword evidence="3 9" id="KW-0812">Transmembrane</keyword>
<sequence length="81" mass="8611">GSLMMGFLSVWLLERASLAPEWRAAILIGFLGAFTTFSTFSLETFSLIEDGALIRATLNMGGSVLLCVTAAWAGIVIGRSL</sequence>
<evidence type="ECO:0000256" key="9">
    <source>
        <dbReference type="RuleBase" id="RU004340"/>
    </source>
</evidence>
<evidence type="ECO:0000256" key="1">
    <source>
        <dbReference type="ARBA" id="ARBA00004651"/>
    </source>
</evidence>
<dbReference type="GO" id="GO:1903425">
    <property type="term" value="F:fluoride transmembrane transporter activity"/>
    <property type="evidence" value="ECO:0007669"/>
    <property type="project" value="TreeGrafter"/>
</dbReference>
<keyword evidence="2" id="KW-1003">Cell membrane</keyword>
<reference evidence="10 11" key="1">
    <citation type="submission" date="2018-06" db="EMBL/GenBank/DDBJ databases">
        <title>Combined omics and stable isotope probing to characterize newly discovered Mariana Back-Arc vent microbial communities.</title>
        <authorList>
            <person name="Trembath-Reichert E."/>
            <person name="Huber J.A."/>
        </authorList>
    </citation>
    <scope>NUCLEOTIDE SEQUENCE [LARGE SCALE GENOMIC DNA]</scope>
    <source>
        <strain evidence="10">MAG 24</strain>
    </source>
</reference>
<feature type="non-terminal residue" evidence="10">
    <location>
        <position position="1"/>
    </location>
</feature>
<keyword evidence="5 9" id="KW-0472">Membrane</keyword>
<dbReference type="PANTHER" id="PTHR28259">
    <property type="entry name" value="FLUORIDE EXPORT PROTEIN 1-RELATED"/>
    <property type="match status" value="1"/>
</dbReference>
<keyword evidence="4 9" id="KW-1133">Transmembrane helix</keyword>
<evidence type="ECO:0000256" key="7">
    <source>
        <dbReference type="ARBA" id="ARBA00035120"/>
    </source>
</evidence>
<organism evidence="10 11">
    <name type="scientific">SAR324 cluster bacterium</name>
    <dbReference type="NCBI Taxonomy" id="2024889"/>
    <lineage>
        <taxon>Bacteria</taxon>
        <taxon>Deltaproteobacteria</taxon>
        <taxon>SAR324 cluster</taxon>
    </lineage>
</organism>
<comment type="catalytic activity">
    <reaction evidence="8">
        <text>fluoride(in) = fluoride(out)</text>
        <dbReference type="Rhea" id="RHEA:76159"/>
        <dbReference type="ChEBI" id="CHEBI:17051"/>
    </reaction>
    <physiologicalReaction direction="left-to-right" evidence="8">
        <dbReference type="Rhea" id="RHEA:76160"/>
    </physiologicalReaction>
</comment>
<accession>A0A432GQK7</accession>
<dbReference type="Pfam" id="PF02537">
    <property type="entry name" value="CRCB"/>
    <property type="match status" value="1"/>
</dbReference>
<keyword evidence="6" id="KW-0813">Transport</keyword>